<keyword evidence="5 10" id="KW-0802">TPR repeat</keyword>
<dbReference type="InterPro" id="IPR011990">
    <property type="entry name" value="TPR-like_helical_dom_sf"/>
</dbReference>
<feature type="compositionally biased region" description="Basic and acidic residues" evidence="12">
    <location>
        <begin position="67"/>
        <end position="79"/>
    </location>
</feature>
<dbReference type="Gene3D" id="1.25.40.10">
    <property type="entry name" value="Tetratricopeptide repeat domain"/>
    <property type="match status" value="2"/>
</dbReference>
<dbReference type="GO" id="GO:0005742">
    <property type="term" value="C:mitochondrial outer membrane translocase complex"/>
    <property type="evidence" value="ECO:0007669"/>
    <property type="project" value="EnsemblFungi"/>
</dbReference>
<dbReference type="eggNOG" id="KOG0547">
    <property type="taxonomic scope" value="Eukaryota"/>
</dbReference>
<dbReference type="GO" id="GO:0045039">
    <property type="term" value="P:protein insertion into mitochondrial inner membrane"/>
    <property type="evidence" value="ECO:0007669"/>
    <property type="project" value="EnsemblFungi"/>
</dbReference>
<dbReference type="AlphaFoldDB" id="G0WCT8"/>
<dbReference type="SMART" id="SM00028">
    <property type="entry name" value="TPR"/>
    <property type="match status" value="8"/>
</dbReference>
<dbReference type="PANTHER" id="PTHR46208:SF1">
    <property type="entry name" value="MITOCHONDRIAL IMPORT RECEPTOR SUBUNIT TOM70"/>
    <property type="match status" value="1"/>
</dbReference>
<evidence type="ECO:0000256" key="11">
    <source>
        <dbReference type="SAM" id="Coils"/>
    </source>
</evidence>
<dbReference type="GO" id="GO:0044233">
    <property type="term" value="C:mitochondria-associated endoplasmic reticulum membrane contact site"/>
    <property type="evidence" value="ECO:0007669"/>
    <property type="project" value="EnsemblFungi"/>
</dbReference>
<keyword evidence="4" id="KW-1000">Mitochondrion outer membrane</keyword>
<evidence type="ECO:0000256" key="3">
    <source>
        <dbReference type="ARBA" id="ARBA00022737"/>
    </source>
</evidence>
<name>G0WCT8_NAUDC</name>
<dbReference type="GO" id="GO:0006626">
    <property type="term" value="P:protein targeting to mitochondrion"/>
    <property type="evidence" value="ECO:0007669"/>
    <property type="project" value="EnsemblFungi"/>
</dbReference>
<dbReference type="FunFam" id="1.25.40.10:FF:000374">
    <property type="entry name" value="Mitochondrial proteins import receptor"/>
    <property type="match status" value="1"/>
</dbReference>
<comment type="similarity">
    <text evidence="9">Belongs to the Tom70 family.</text>
</comment>
<dbReference type="Pfam" id="PF13431">
    <property type="entry name" value="TPR_17"/>
    <property type="match status" value="1"/>
</dbReference>
<feature type="coiled-coil region" evidence="11">
    <location>
        <begin position="540"/>
        <end position="570"/>
    </location>
</feature>
<evidence type="ECO:0000256" key="4">
    <source>
        <dbReference type="ARBA" id="ARBA00022787"/>
    </source>
</evidence>
<dbReference type="GO" id="GO:0045040">
    <property type="term" value="P:protein insertion into mitochondrial outer membrane"/>
    <property type="evidence" value="ECO:0007669"/>
    <property type="project" value="EnsemblFungi"/>
</dbReference>
<evidence type="ECO:0000256" key="5">
    <source>
        <dbReference type="ARBA" id="ARBA00022803"/>
    </source>
</evidence>
<keyword evidence="2" id="KW-0812">Transmembrane</keyword>
<dbReference type="KEGG" id="ndi:NDAI_0F02810"/>
<gene>
    <name evidence="13" type="primary">NDAI0F02810</name>
    <name evidence="13" type="ordered locus">NDAI_0F02810</name>
</gene>
<dbReference type="EMBL" id="HE580272">
    <property type="protein sequence ID" value="CCD25599.1"/>
    <property type="molecule type" value="Genomic_DNA"/>
</dbReference>
<evidence type="ECO:0000256" key="12">
    <source>
        <dbReference type="SAM" id="MobiDB-lite"/>
    </source>
</evidence>
<evidence type="ECO:0008006" key="15">
    <source>
        <dbReference type="Google" id="ProtNLM"/>
    </source>
</evidence>
<dbReference type="Pfam" id="PF14559">
    <property type="entry name" value="TPR_19"/>
    <property type="match status" value="1"/>
</dbReference>
<feature type="repeat" description="TPR" evidence="10">
    <location>
        <begin position="388"/>
        <end position="421"/>
    </location>
</feature>
<sequence>MSSDNSIKGFVSRNRTAIIATIAAGTTAVGAYYYYTQLQAQQQENVRPKEDTDKSTATKKEKKKSKGKESKKPQEDTPTTKKPIYLVDSNGEPNLSDIDSLTEETKNEWAMALKDKGNELFKTSKFEDAIKYYHYALKLKDDPIYYSNISACYASLLQYEKVIEYATKALKLRPTFSKVLMRRALAYEAMGNFGDAMFDISACSLNGDMNDASIEPILERILNKQAEFVLKEKISANKEQNLPSSTPLASFFRVFKPETSFANYEESNEADRELMNGLTNLYKNSEEGFQIADKSFLKAAELFKDQLSQNKDNEAIKEKTAIALEYSGILYYMKNETLKAHDSIKSAIELHPRVNSYIYQSLIGSDSTTTSEYLQNFDKALELEPNNPAIYYHRGQSYFIAQQYEKAGKDFDKVKELDENNIFAYIQLACLAYRESKFDDCETLFSEARRKFPTAPEVPNFFAEVLADRGESEKAMKEFDKAIELEAKTPEEIHVGIAPLIGKATLLISKPTVENFVEGIQLLQEACDKDPRSEQARLGLAQLKLQQEDIDEAIQLFEEAAELAKSYEEKLQATTFAEAAKIQKRIRADPAMDAKIRQTIEQMRSQMSM</sequence>
<dbReference type="Pfam" id="PF13432">
    <property type="entry name" value="TPR_16"/>
    <property type="match status" value="1"/>
</dbReference>
<dbReference type="InterPro" id="IPR019734">
    <property type="entry name" value="TPR_rpt"/>
</dbReference>
<keyword evidence="3" id="KW-0677">Repeat</keyword>
<dbReference type="HOGENOM" id="CLU_017516_1_0_1"/>
<evidence type="ECO:0000256" key="10">
    <source>
        <dbReference type="PROSITE-ProRule" id="PRU00339"/>
    </source>
</evidence>
<keyword evidence="14" id="KW-1185">Reference proteome</keyword>
<evidence type="ECO:0000256" key="1">
    <source>
        <dbReference type="ARBA" id="ARBA00004572"/>
    </source>
</evidence>
<dbReference type="STRING" id="1071378.G0WCT8"/>
<evidence type="ECO:0000256" key="9">
    <source>
        <dbReference type="ARBA" id="ARBA00038030"/>
    </source>
</evidence>
<feature type="compositionally biased region" description="Basic and acidic residues" evidence="12">
    <location>
        <begin position="46"/>
        <end position="59"/>
    </location>
</feature>
<keyword evidence="6" id="KW-1133">Transmembrane helix</keyword>
<evidence type="ECO:0000313" key="13">
    <source>
        <dbReference type="EMBL" id="CCD25599.1"/>
    </source>
</evidence>
<dbReference type="Proteomes" id="UP000000689">
    <property type="component" value="Chromosome 6"/>
</dbReference>
<dbReference type="SUPFAM" id="SSF48452">
    <property type="entry name" value="TPR-like"/>
    <property type="match status" value="2"/>
</dbReference>
<feature type="repeat" description="TPR" evidence="10">
    <location>
        <begin position="110"/>
        <end position="143"/>
    </location>
</feature>
<dbReference type="GO" id="GO:0030943">
    <property type="term" value="F:mitochondrion targeting sequence binding"/>
    <property type="evidence" value="ECO:0007669"/>
    <property type="project" value="EnsemblFungi"/>
</dbReference>
<evidence type="ECO:0000256" key="2">
    <source>
        <dbReference type="ARBA" id="ARBA00022692"/>
    </source>
</evidence>
<dbReference type="PROSITE" id="PS50005">
    <property type="entry name" value="TPR"/>
    <property type="match status" value="4"/>
</dbReference>
<evidence type="ECO:0000256" key="8">
    <source>
        <dbReference type="ARBA" id="ARBA00023136"/>
    </source>
</evidence>
<protein>
    <recommendedName>
        <fullName evidence="15">TOM70</fullName>
    </recommendedName>
</protein>
<feature type="region of interest" description="Disordered" evidence="12">
    <location>
        <begin position="41"/>
        <end position="100"/>
    </location>
</feature>
<dbReference type="GeneID" id="11496937"/>
<organism evidence="13 14">
    <name type="scientific">Naumovozyma dairenensis (strain ATCC 10597 / BCRC 20456 / CBS 421 / NBRC 0211 / NRRL Y-12639)</name>
    <name type="common">Saccharomyces dairenensis</name>
    <dbReference type="NCBI Taxonomy" id="1071378"/>
    <lineage>
        <taxon>Eukaryota</taxon>
        <taxon>Fungi</taxon>
        <taxon>Dikarya</taxon>
        <taxon>Ascomycota</taxon>
        <taxon>Saccharomycotina</taxon>
        <taxon>Saccharomycetes</taxon>
        <taxon>Saccharomycetales</taxon>
        <taxon>Saccharomycetaceae</taxon>
        <taxon>Naumovozyma</taxon>
    </lineage>
</organism>
<keyword evidence="8" id="KW-0472">Membrane</keyword>
<dbReference type="OMA" id="QWRGDIE"/>
<feature type="repeat" description="TPR" evidence="10">
    <location>
        <begin position="456"/>
        <end position="489"/>
    </location>
</feature>
<reference evidence="13 14" key="1">
    <citation type="journal article" date="2011" name="Proc. Natl. Acad. Sci. U.S.A.">
        <title>Evolutionary erosion of yeast sex chromosomes by mating-type switching accidents.</title>
        <authorList>
            <person name="Gordon J.L."/>
            <person name="Armisen D."/>
            <person name="Proux-Wera E."/>
            <person name="Oheigeartaigh S.S."/>
            <person name="Byrne K.P."/>
            <person name="Wolfe K.H."/>
        </authorList>
    </citation>
    <scope>NUCLEOTIDE SEQUENCE [LARGE SCALE GENOMIC DNA]</scope>
    <source>
        <strain evidence="14">ATCC 10597 / BCRC 20456 / CBS 421 / NBRC 0211 / NRRL Y-12639</strain>
    </source>
</reference>
<feature type="repeat" description="TPR" evidence="10">
    <location>
        <begin position="534"/>
        <end position="567"/>
    </location>
</feature>
<evidence type="ECO:0000313" key="14">
    <source>
        <dbReference type="Proteomes" id="UP000000689"/>
    </source>
</evidence>
<comment type="subcellular location">
    <subcellularLocation>
        <location evidence="1">Mitochondrion outer membrane</location>
        <topology evidence="1">Single-pass membrane protein</topology>
    </subcellularLocation>
</comment>
<dbReference type="RefSeq" id="XP_003670842.1">
    <property type="nucleotide sequence ID" value="XM_003670794.1"/>
</dbReference>
<dbReference type="PANTHER" id="PTHR46208">
    <property type="entry name" value="MITOCHONDRIAL IMPORT RECEPTOR SUBUNIT TOM70"/>
    <property type="match status" value="1"/>
</dbReference>
<accession>G0WCT8</accession>
<evidence type="ECO:0000256" key="6">
    <source>
        <dbReference type="ARBA" id="ARBA00022989"/>
    </source>
</evidence>
<dbReference type="OrthoDB" id="2942533at2759"/>
<keyword evidence="7" id="KW-0496">Mitochondrion</keyword>
<evidence type="ECO:0000256" key="7">
    <source>
        <dbReference type="ARBA" id="ARBA00023128"/>
    </source>
</evidence>
<proteinExistence type="inferred from homology"/>
<keyword evidence="11" id="KW-0175">Coiled coil</keyword>
<dbReference type="GO" id="GO:0008320">
    <property type="term" value="F:protein transmembrane transporter activity"/>
    <property type="evidence" value="ECO:0007669"/>
    <property type="project" value="EnsemblFungi"/>
</dbReference>
<dbReference type="GO" id="GO:0030150">
    <property type="term" value="P:protein import into mitochondrial matrix"/>
    <property type="evidence" value="ECO:0007669"/>
    <property type="project" value="EnsemblFungi"/>
</dbReference>